<evidence type="ECO:0000313" key="2">
    <source>
        <dbReference type="Proteomes" id="UP000220102"/>
    </source>
</evidence>
<evidence type="ECO:0000313" key="1">
    <source>
        <dbReference type="EMBL" id="PEN12242.1"/>
    </source>
</evidence>
<sequence length="94" mass="10842">MSTESSAHSSPYRLELLPRIPAFHRDAIRNRNLQKGQLVYYGPHPVYYGIGEIKRVNGSDIAVDFRGTGEFDVHEEIMDQRYLIKIPQEKLAKL</sequence>
<gene>
    <name evidence="1" type="ORF">CRI94_14475</name>
</gene>
<dbReference type="EMBL" id="PDEQ01000008">
    <property type="protein sequence ID" value="PEN12242.1"/>
    <property type="molecule type" value="Genomic_DNA"/>
</dbReference>
<comment type="caution">
    <text evidence="1">The sequence shown here is derived from an EMBL/GenBank/DDBJ whole genome shotgun (WGS) entry which is preliminary data.</text>
</comment>
<name>A0A2A8CUI6_9BACT</name>
<dbReference type="Proteomes" id="UP000220102">
    <property type="component" value="Unassembled WGS sequence"/>
</dbReference>
<accession>A0A2A8CUI6</accession>
<dbReference type="OrthoDB" id="1494186at2"/>
<protein>
    <recommendedName>
        <fullName evidence="3">DUF3553 domain-containing protein</fullName>
    </recommendedName>
</protein>
<keyword evidence="2" id="KW-1185">Reference proteome</keyword>
<dbReference type="AlphaFoldDB" id="A0A2A8CUI6"/>
<reference evidence="1 2" key="1">
    <citation type="submission" date="2017-10" db="EMBL/GenBank/DDBJ databases">
        <title>Draft genome of Longibacter Salinarum.</title>
        <authorList>
            <person name="Goh K.M."/>
            <person name="Shamsir M.S."/>
            <person name="Lim S.W."/>
        </authorList>
    </citation>
    <scope>NUCLEOTIDE SEQUENCE [LARGE SCALE GENOMIC DNA]</scope>
    <source>
        <strain evidence="1 2">KCTC 52045</strain>
    </source>
</reference>
<organism evidence="1 2">
    <name type="scientific">Longibacter salinarum</name>
    <dbReference type="NCBI Taxonomy" id="1850348"/>
    <lineage>
        <taxon>Bacteria</taxon>
        <taxon>Pseudomonadati</taxon>
        <taxon>Rhodothermota</taxon>
        <taxon>Rhodothermia</taxon>
        <taxon>Rhodothermales</taxon>
        <taxon>Salisaetaceae</taxon>
        <taxon>Longibacter</taxon>
    </lineage>
</organism>
<proteinExistence type="predicted"/>
<evidence type="ECO:0008006" key="3">
    <source>
        <dbReference type="Google" id="ProtNLM"/>
    </source>
</evidence>